<gene>
    <name evidence="3" type="ORF">B0T25DRAFT_543141</name>
</gene>
<evidence type="ECO:0000313" key="4">
    <source>
        <dbReference type="Proteomes" id="UP001275084"/>
    </source>
</evidence>
<reference evidence="3" key="2">
    <citation type="submission" date="2023-06" db="EMBL/GenBank/DDBJ databases">
        <authorList>
            <consortium name="Lawrence Berkeley National Laboratory"/>
            <person name="Haridas S."/>
            <person name="Hensen N."/>
            <person name="Bonometti L."/>
            <person name="Westerberg I."/>
            <person name="Brannstrom I.O."/>
            <person name="Guillou S."/>
            <person name="Cros-Aarteil S."/>
            <person name="Calhoun S."/>
            <person name="Kuo A."/>
            <person name="Mondo S."/>
            <person name="Pangilinan J."/>
            <person name="Riley R."/>
            <person name="Labutti K."/>
            <person name="Andreopoulos B."/>
            <person name="Lipzen A."/>
            <person name="Chen C."/>
            <person name="Yanf M."/>
            <person name="Daum C."/>
            <person name="Ng V."/>
            <person name="Clum A."/>
            <person name="Steindorff A."/>
            <person name="Ohm R."/>
            <person name="Martin F."/>
            <person name="Silar P."/>
            <person name="Natvig D."/>
            <person name="Lalanne C."/>
            <person name="Gautier V."/>
            <person name="Ament-Velasquez S.L."/>
            <person name="Kruys A."/>
            <person name="Hutchinson M.I."/>
            <person name="Powell A.J."/>
            <person name="Barry K."/>
            <person name="Miller A.N."/>
            <person name="Grigoriev I.V."/>
            <person name="Debuchy R."/>
            <person name="Gladieux P."/>
            <person name="Thoren M.H."/>
            <person name="Johannesson H."/>
        </authorList>
    </citation>
    <scope>NUCLEOTIDE SEQUENCE</scope>
    <source>
        <strain evidence="3">CBS 955.72</strain>
    </source>
</reference>
<feature type="compositionally biased region" description="Basic and acidic residues" evidence="2">
    <location>
        <begin position="330"/>
        <end position="339"/>
    </location>
</feature>
<comment type="caution">
    <text evidence="3">The sequence shown here is derived from an EMBL/GenBank/DDBJ whole genome shotgun (WGS) entry which is preliminary data.</text>
</comment>
<evidence type="ECO:0000313" key="3">
    <source>
        <dbReference type="EMBL" id="KAK3352921.1"/>
    </source>
</evidence>
<evidence type="ECO:0000256" key="1">
    <source>
        <dbReference type="ARBA" id="ARBA00008889"/>
    </source>
</evidence>
<name>A0AAJ0HHV5_9PEZI</name>
<feature type="region of interest" description="Disordered" evidence="2">
    <location>
        <begin position="330"/>
        <end position="354"/>
    </location>
</feature>
<dbReference type="Proteomes" id="UP001275084">
    <property type="component" value="Unassembled WGS sequence"/>
</dbReference>
<evidence type="ECO:0008006" key="5">
    <source>
        <dbReference type="Google" id="ProtNLM"/>
    </source>
</evidence>
<dbReference type="Gene3D" id="3.30.70.1730">
    <property type="match status" value="1"/>
</dbReference>
<protein>
    <recommendedName>
        <fullName evidence="5">Ribosomal protein YmL11, mitochondrial</fullName>
    </recommendedName>
</protein>
<dbReference type="EMBL" id="JAUIQD010000004">
    <property type="protein sequence ID" value="KAK3352921.1"/>
    <property type="molecule type" value="Genomic_DNA"/>
</dbReference>
<comment type="similarity">
    <text evidence="1">Belongs to the universal ribosomal protein uL10 family.</text>
</comment>
<reference evidence="3" key="1">
    <citation type="journal article" date="2023" name="Mol. Phylogenet. Evol.">
        <title>Genome-scale phylogeny and comparative genomics of the fungal order Sordariales.</title>
        <authorList>
            <person name="Hensen N."/>
            <person name="Bonometti L."/>
            <person name="Westerberg I."/>
            <person name="Brannstrom I.O."/>
            <person name="Guillou S."/>
            <person name="Cros-Aarteil S."/>
            <person name="Calhoun S."/>
            <person name="Haridas S."/>
            <person name="Kuo A."/>
            <person name="Mondo S."/>
            <person name="Pangilinan J."/>
            <person name="Riley R."/>
            <person name="LaButti K."/>
            <person name="Andreopoulos B."/>
            <person name="Lipzen A."/>
            <person name="Chen C."/>
            <person name="Yan M."/>
            <person name="Daum C."/>
            <person name="Ng V."/>
            <person name="Clum A."/>
            <person name="Steindorff A."/>
            <person name="Ohm R.A."/>
            <person name="Martin F."/>
            <person name="Silar P."/>
            <person name="Natvig D.O."/>
            <person name="Lalanne C."/>
            <person name="Gautier V."/>
            <person name="Ament-Velasquez S.L."/>
            <person name="Kruys A."/>
            <person name="Hutchinson M.I."/>
            <person name="Powell A.J."/>
            <person name="Barry K."/>
            <person name="Miller A.N."/>
            <person name="Grigoriev I.V."/>
            <person name="Debuchy R."/>
            <person name="Gladieux P."/>
            <person name="Hiltunen Thoren M."/>
            <person name="Johannesson H."/>
        </authorList>
    </citation>
    <scope>NUCLEOTIDE SEQUENCE</scope>
    <source>
        <strain evidence="3">CBS 955.72</strain>
    </source>
</reference>
<organism evidence="3 4">
    <name type="scientific">Lasiosphaeria hispida</name>
    <dbReference type="NCBI Taxonomy" id="260671"/>
    <lineage>
        <taxon>Eukaryota</taxon>
        <taxon>Fungi</taxon>
        <taxon>Dikarya</taxon>
        <taxon>Ascomycota</taxon>
        <taxon>Pezizomycotina</taxon>
        <taxon>Sordariomycetes</taxon>
        <taxon>Sordariomycetidae</taxon>
        <taxon>Sordariales</taxon>
        <taxon>Lasiosphaeriaceae</taxon>
        <taxon>Lasiosphaeria</taxon>
    </lineage>
</organism>
<proteinExistence type="inferred from homology"/>
<dbReference type="InterPro" id="IPR047865">
    <property type="entry name" value="Ribosomal_uL10_bac_type"/>
</dbReference>
<sequence length="354" mass="37984">MPPRIRCLTARGLGSAVNTLRIPSRSAALLVSSTSTASSTPRHYATAVAAKSGLTLPVDYVPPTKPPTARPSDVRKSQLLRTYTSLLRSTPLMLIFQHNNLTAIEWAAVRRELRVALANVPLRGTEPIDFSSNISLQVIRTRIFDVALKVVEFFDPLKVRPTMARTITGSRAPVTYNHDLSKSAYEAVKEATKGDSAQLASTPYGQLAPLLVGPIAILTFPTVSPAHLAAAMSILAPSPPAFPAPSRKKNPNYYEPVAQSGLQKLLLIGGRIEGKVFDLDGVKWVGGIEHGLEGLHAQLVGMLQSAGLGLTTTLEGASKSLWLTMESRRSVMEEAEKGPEPAPEAAAEVEKKES</sequence>
<dbReference type="InterPro" id="IPR043141">
    <property type="entry name" value="Ribosomal_uL10-like_sf"/>
</dbReference>
<dbReference type="PANTHER" id="PTHR11560">
    <property type="entry name" value="39S RIBOSOMAL PROTEIN L10, MITOCHONDRIAL"/>
    <property type="match status" value="1"/>
</dbReference>
<dbReference type="AlphaFoldDB" id="A0AAJ0HHV5"/>
<keyword evidence="4" id="KW-1185">Reference proteome</keyword>
<dbReference type="SUPFAM" id="SSF160369">
    <property type="entry name" value="Ribosomal protein L10-like"/>
    <property type="match status" value="2"/>
</dbReference>
<accession>A0AAJ0HHV5</accession>
<evidence type="ECO:0000256" key="2">
    <source>
        <dbReference type="SAM" id="MobiDB-lite"/>
    </source>
</evidence>